<evidence type="ECO:0000259" key="1">
    <source>
        <dbReference type="Pfam" id="PF02464"/>
    </source>
</evidence>
<dbReference type="NCBIfam" id="TIGR00199">
    <property type="entry name" value="PncC_domain"/>
    <property type="match status" value="1"/>
</dbReference>
<organism evidence="2">
    <name type="scientific">uncultured delta proteobacterium</name>
    <dbReference type="NCBI Taxonomy" id="34034"/>
    <lineage>
        <taxon>Bacteria</taxon>
        <taxon>Deltaproteobacteria</taxon>
        <taxon>environmental samples</taxon>
    </lineage>
</organism>
<gene>
    <name evidence="2" type="ORF">KL86DPRO_50171</name>
</gene>
<dbReference type="EMBL" id="FLUQ01000005">
    <property type="protein sequence ID" value="SBW09442.1"/>
    <property type="molecule type" value="Genomic_DNA"/>
</dbReference>
<dbReference type="SUPFAM" id="SSF142433">
    <property type="entry name" value="CinA-like"/>
    <property type="match status" value="1"/>
</dbReference>
<dbReference type="Gene3D" id="3.90.950.20">
    <property type="entry name" value="CinA-like"/>
    <property type="match status" value="1"/>
</dbReference>
<dbReference type="AlphaFoldDB" id="A0A212KCQ6"/>
<accession>A0A212KCQ6</accession>
<dbReference type="InterPro" id="IPR036653">
    <property type="entry name" value="CinA-like_C"/>
</dbReference>
<proteinExistence type="predicted"/>
<feature type="domain" description="CinA C-terminal" evidence="1">
    <location>
        <begin position="9"/>
        <end position="137"/>
    </location>
</feature>
<name>A0A212KCQ6_9DELT</name>
<dbReference type="InterPro" id="IPR008136">
    <property type="entry name" value="CinA_C"/>
</dbReference>
<evidence type="ECO:0000313" key="2">
    <source>
        <dbReference type="EMBL" id="SBW09442.1"/>
    </source>
</evidence>
<dbReference type="Pfam" id="PF02464">
    <property type="entry name" value="CinA"/>
    <property type="match status" value="1"/>
</dbReference>
<protein>
    <submittedName>
        <fullName evidence="2">Competence/damage-inducible protein CinA protein, truncation</fullName>
    </submittedName>
</protein>
<sequence>MKHSHEDLIGRLSGLLTRAGYRMATAESCTGGMIAALCTDVAGSSDWFTGGIVAYSNEIKKNVLGVPGAVIAAHGAVSGEVVRHMALGALHVMGAEAVVAVSGVAGPGGGTELKPVGCVWSAVAVREKKGACAVDLANLRRVFPDAIRLEAEDLSIVIAAIPHHFKGSRAEVREAAARETLRELALLLDAGGVG</sequence>
<reference evidence="2" key="1">
    <citation type="submission" date="2016-04" db="EMBL/GenBank/DDBJ databases">
        <authorList>
            <person name="Evans L.H."/>
            <person name="Alamgir A."/>
            <person name="Owens N."/>
            <person name="Weber N.D."/>
            <person name="Virtaneva K."/>
            <person name="Barbian K."/>
            <person name="Babar A."/>
            <person name="Rosenke K."/>
        </authorList>
    </citation>
    <scope>NUCLEOTIDE SEQUENCE</scope>
    <source>
        <strain evidence="2">86</strain>
    </source>
</reference>